<reference evidence="1 2" key="1">
    <citation type="journal article" date="2004" name="Nat. Genet.">
        <title>Reductive evolution suggested from the complete genome sequence of a plant-pathogenic phytoplasma.</title>
        <authorList>
            <person name="Oshima K."/>
            <person name="Kakizawa S."/>
            <person name="Nishigawa H."/>
            <person name="Jung H.-Y."/>
            <person name="Wei W."/>
            <person name="Suzuki S."/>
            <person name="Arashida R."/>
            <person name="Nakata D."/>
            <person name="Miyata S."/>
            <person name="Ugaki M."/>
            <person name="Namba S."/>
        </authorList>
    </citation>
    <scope>NUCLEOTIDE SEQUENCE [LARGE SCALE GENOMIC DNA]</scope>
    <source>
        <strain evidence="2">OY-M</strain>
    </source>
</reference>
<protein>
    <submittedName>
        <fullName evidence="1">Uncharacterized protein</fullName>
    </submittedName>
</protein>
<dbReference type="STRING" id="262768.PAM_753"/>
<dbReference type="KEGG" id="poy:PAM_753"/>
<proteinExistence type="predicted"/>
<accession>Q6YPH4</accession>
<keyword evidence="2" id="KW-1185">Reference proteome</keyword>
<organism evidence="1 2">
    <name type="scientific">Onion yellows phytoplasma (strain OY-M)</name>
    <dbReference type="NCBI Taxonomy" id="262768"/>
    <lineage>
        <taxon>Bacteria</taxon>
        <taxon>Bacillati</taxon>
        <taxon>Mycoplasmatota</taxon>
        <taxon>Mollicutes</taxon>
        <taxon>Acholeplasmatales</taxon>
        <taxon>Acholeplasmataceae</taxon>
        <taxon>Candidatus Phytoplasma</taxon>
        <taxon>16SrI (Aster yellows group)</taxon>
    </lineage>
</organism>
<sequence length="38" mass="4567">MLGISLLLIFKKQKNCKIIFNIFLTINCQYFLNIYKIL</sequence>
<evidence type="ECO:0000313" key="2">
    <source>
        <dbReference type="Proteomes" id="UP000002523"/>
    </source>
</evidence>
<dbReference type="AlphaFoldDB" id="Q6YPH4"/>
<name>Q6YPH4_ONYPE</name>
<dbReference type="HOGENOM" id="CLU_3330905_0_0_14"/>
<dbReference type="EMBL" id="AP006628">
    <property type="protein sequence ID" value="BAD04838.1"/>
    <property type="molecule type" value="Genomic_DNA"/>
</dbReference>
<dbReference type="Proteomes" id="UP000002523">
    <property type="component" value="Chromosome"/>
</dbReference>
<evidence type="ECO:0000313" key="1">
    <source>
        <dbReference type="EMBL" id="BAD04838.1"/>
    </source>
</evidence>
<gene>
    <name evidence="1" type="ordered locus">PAM_753</name>
</gene>